<dbReference type="GO" id="GO:0000155">
    <property type="term" value="F:phosphorelay sensor kinase activity"/>
    <property type="evidence" value="ECO:0007669"/>
    <property type="project" value="InterPro"/>
</dbReference>
<name>A0A1E3ANT0_9FIRM</name>
<dbReference type="RefSeq" id="WP_069158555.1">
    <property type="nucleotide sequence ID" value="NZ_DBFYTC010000084.1"/>
</dbReference>
<keyword evidence="12" id="KW-0902">Two-component regulatory system</keyword>
<evidence type="ECO:0000256" key="10">
    <source>
        <dbReference type="ARBA" id="ARBA00022840"/>
    </source>
</evidence>
<proteinExistence type="predicted"/>
<dbReference type="Pfam" id="PF00512">
    <property type="entry name" value="HisKA"/>
    <property type="match status" value="1"/>
</dbReference>
<dbReference type="PROSITE" id="PS50885">
    <property type="entry name" value="HAMP"/>
    <property type="match status" value="1"/>
</dbReference>
<evidence type="ECO:0000256" key="9">
    <source>
        <dbReference type="ARBA" id="ARBA00022777"/>
    </source>
</evidence>
<evidence type="ECO:0000256" key="1">
    <source>
        <dbReference type="ARBA" id="ARBA00000085"/>
    </source>
</evidence>
<evidence type="ECO:0000259" key="16">
    <source>
        <dbReference type="PROSITE" id="PS50885"/>
    </source>
</evidence>
<evidence type="ECO:0000256" key="13">
    <source>
        <dbReference type="ARBA" id="ARBA00023136"/>
    </source>
</evidence>
<keyword evidence="11 14" id="KW-1133">Transmembrane helix</keyword>
<evidence type="ECO:0000259" key="15">
    <source>
        <dbReference type="PROSITE" id="PS50109"/>
    </source>
</evidence>
<reference evidence="17 18" key="1">
    <citation type="submission" date="2016-07" db="EMBL/GenBank/DDBJ databases">
        <title>Characterization of isolates of Eisenbergiella tayi derived from blood cultures, using whole genome sequencing.</title>
        <authorList>
            <person name="Burdz T."/>
            <person name="Wiebe D."/>
            <person name="Huynh C."/>
            <person name="Bernard K."/>
        </authorList>
    </citation>
    <scope>NUCLEOTIDE SEQUENCE [LARGE SCALE GENOMIC DNA]</scope>
    <source>
        <strain evidence="17 18">NML 120489</strain>
    </source>
</reference>
<evidence type="ECO:0000313" key="18">
    <source>
        <dbReference type="Proteomes" id="UP000095003"/>
    </source>
</evidence>
<evidence type="ECO:0000256" key="7">
    <source>
        <dbReference type="ARBA" id="ARBA00022692"/>
    </source>
</evidence>
<keyword evidence="4" id="KW-1003">Cell membrane</keyword>
<evidence type="ECO:0000256" key="4">
    <source>
        <dbReference type="ARBA" id="ARBA00022475"/>
    </source>
</evidence>
<evidence type="ECO:0000256" key="5">
    <source>
        <dbReference type="ARBA" id="ARBA00022553"/>
    </source>
</evidence>
<keyword evidence="7 14" id="KW-0812">Transmembrane</keyword>
<keyword evidence="13 14" id="KW-0472">Membrane</keyword>
<dbReference type="SUPFAM" id="SSF158472">
    <property type="entry name" value="HAMP domain-like"/>
    <property type="match status" value="1"/>
</dbReference>
<dbReference type="PANTHER" id="PTHR45528:SF1">
    <property type="entry name" value="SENSOR HISTIDINE KINASE CPXA"/>
    <property type="match status" value="1"/>
</dbReference>
<keyword evidence="10" id="KW-0067">ATP-binding</keyword>
<dbReference type="PROSITE" id="PS50109">
    <property type="entry name" value="HIS_KIN"/>
    <property type="match status" value="1"/>
</dbReference>
<dbReference type="Pfam" id="PF02518">
    <property type="entry name" value="HATPase_c"/>
    <property type="match status" value="1"/>
</dbReference>
<dbReference type="GO" id="GO:0005524">
    <property type="term" value="F:ATP binding"/>
    <property type="evidence" value="ECO:0007669"/>
    <property type="project" value="UniProtKB-KW"/>
</dbReference>
<dbReference type="InterPro" id="IPR036097">
    <property type="entry name" value="HisK_dim/P_sf"/>
</dbReference>
<keyword evidence="5" id="KW-0597">Phosphoprotein</keyword>
<dbReference type="InterPro" id="IPR003660">
    <property type="entry name" value="HAMP_dom"/>
</dbReference>
<keyword evidence="8" id="KW-0547">Nucleotide-binding</keyword>
<dbReference type="Gene3D" id="1.10.287.130">
    <property type="match status" value="1"/>
</dbReference>
<protein>
    <recommendedName>
        <fullName evidence="3">histidine kinase</fullName>
        <ecNumber evidence="3">2.7.13.3</ecNumber>
    </recommendedName>
</protein>
<comment type="caution">
    <text evidence="17">The sequence shown here is derived from an EMBL/GenBank/DDBJ whole genome shotgun (WGS) entry which is preliminary data.</text>
</comment>
<dbReference type="GeneID" id="93301606"/>
<dbReference type="AlphaFoldDB" id="A0A1E3ANT0"/>
<dbReference type="SUPFAM" id="SSF47384">
    <property type="entry name" value="Homodimeric domain of signal transducing histidine kinase"/>
    <property type="match status" value="1"/>
</dbReference>
<dbReference type="InterPro" id="IPR005467">
    <property type="entry name" value="His_kinase_dom"/>
</dbReference>
<evidence type="ECO:0000256" key="11">
    <source>
        <dbReference type="ARBA" id="ARBA00022989"/>
    </source>
</evidence>
<dbReference type="GO" id="GO:0005886">
    <property type="term" value="C:plasma membrane"/>
    <property type="evidence" value="ECO:0007669"/>
    <property type="project" value="UniProtKB-SubCell"/>
</dbReference>
<gene>
    <name evidence="17" type="primary">baeS_5</name>
    <name evidence="17" type="ORF">BEH84_04777</name>
</gene>
<evidence type="ECO:0000256" key="2">
    <source>
        <dbReference type="ARBA" id="ARBA00004651"/>
    </source>
</evidence>
<evidence type="ECO:0000256" key="14">
    <source>
        <dbReference type="SAM" id="Phobius"/>
    </source>
</evidence>
<feature type="domain" description="HAMP" evidence="16">
    <location>
        <begin position="193"/>
        <end position="244"/>
    </location>
</feature>
<dbReference type="InterPro" id="IPR003594">
    <property type="entry name" value="HATPase_dom"/>
</dbReference>
<dbReference type="InterPro" id="IPR050398">
    <property type="entry name" value="HssS/ArlS-like"/>
</dbReference>
<dbReference type="Gene3D" id="3.30.565.10">
    <property type="entry name" value="Histidine kinase-like ATPase, C-terminal domain"/>
    <property type="match status" value="1"/>
</dbReference>
<dbReference type="InterPro" id="IPR036890">
    <property type="entry name" value="HATPase_C_sf"/>
</dbReference>
<dbReference type="SUPFAM" id="SSF55874">
    <property type="entry name" value="ATPase domain of HSP90 chaperone/DNA topoisomerase II/histidine kinase"/>
    <property type="match status" value="1"/>
</dbReference>
<feature type="transmembrane region" description="Helical" evidence="14">
    <location>
        <begin position="174"/>
        <end position="192"/>
    </location>
</feature>
<dbReference type="EC" id="2.7.13.3" evidence="3"/>
<evidence type="ECO:0000256" key="12">
    <source>
        <dbReference type="ARBA" id="ARBA00023012"/>
    </source>
</evidence>
<evidence type="ECO:0000256" key="6">
    <source>
        <dbReference type="ARBA" id="ARBA00022679"/>
    </source>
</evidence>
<dbReference type="InterPro" id="IPR003661">
    <property type="entry name" value="HisK_dim/P_dom"/>
</dbReference>
<keyword evidence="6 17" id="KW-0808">Transferase</keyword>
<comment type="catalytic activity">
    <reaction evidence="1">
        <text>ATP + protein L-histidine = ADP + protein N-phospho-L-histidine.</text>
        <dbReference type="EC" id="2.7.13.3"/>
    </reaction>
</comment>
<dbReference type="SMART" id="SM00387">
    <property type="entry name" value="HATPase_c"/>
    <property type="match status" value="1"/>
</dbReference>
<dbReference type="EMBL" id="MCGI01000004">
    <property type="protein sequence ID" value="ODM10405.1"/>
    <property type="molecule type" value="Genomic_DNA"/>
</dbReference>
<sequence length="464" mass="53515">MIKRRVKIRRLSTKFLFGITGILVLILIATLLINSRIAERYYLNQQSRYVRKTGELLKERLQEGQEADKVIEELEASEQVLIVYSAKSDSYDELSMDLRRKFQEKGLGFQKFWLWDQDYISAVQNGSQFRLYQQKKLNYAILVEYLSSGENLYAIAAIVPNTGEFVRIINHFSILLYSISLLAAVLLIYLMIRHITEPLQQMEHFSKRISEQDYGQLTVQTHDELERVADSMNEMCMSIQQYQKELLIKNQQMEQLLNDVAHDLKTPVSLIGIYADGIRDGLDDGTFLETIAQQNARMAQMIEQLLNLSRIGQKNYPSGKIKLDILLRQCMEEQKVFLQERKLILKDNIVPNAEIDGNAELIRTLFSNLLSNAVKYASASDIEIELSQNEEGTYHFFISNALENEDLDIEQIWVPFYVGEASRNKSLSGTGLGLSIVKKIVVQCGYKIQCRKKDGKIIFEMDFQ</sequence>
<feature type="domain" description="Histidine kinase" evidence="15">
    <location>
        <begin position="259"/>
        <end position="464"/>
    </location>
</feature>
<evidence type="ECO:0000256" key="3">
    <source>
        <dbReference type="ARBA" id="ARBA00012438"/>
    </source>
</evidence>
<evidence type="ECO:0000256" key="8">
    <source>
        <dbReference type="ARBA" id="ARBA00022741"/>
    </source>
</evidence>
<dbReference type="PANTHER" id="PTHR45528">
    <property type="entry name" value="SENSOR HISTIDINE KINASE CPXA"/>
    <property type="match status" value="1"/>
</dbReference>
<keyword evidence="9 17" id="KW-0418">Kinase</keyword>
<evidence type="ECO:0000313" key="17">
    <source>
        <dbReference type="EMBL" id="ODM10405.1"/>
    </source>
</evidence>
<dbReference type="CDD" id="cd00082">
    <property type="entry name" value="HisKA"/>
    <property type="match status" value="1"/>
</dbReference>
<dbReference type="Proteomes" id="UP000095003">
    <property type="component" value="Unassembled WGS sequence"/>
</dbReference>
<accession>A0A1E3ANT0</accession>
<dbReference type="SMART" id="SM00388">
    <property type="entry name" value="HisKA"/>
    <property type="match status" value="1"/>
</dbReference>
<comment type="subcellular location">
    <subcellularLocation>
        <location evidence="2">Cell membrane</location>
        <topology evidence="2">Multi-pass membrane protein</topology>
    </subcellularLocation>
</comment>
<dbReference type="Gene3D" id="6.10.340.10">
    <property type="match status" value="1"/>
</dbReference>
<dbReference type="CDD" id="cd06225">
    <property type="entry name" value="HAMP"/>
    <property type="match status" value="1"/>
</dbReference>
<organism evidence="17 18">
    <name type="scientific">Eisenbergiella tayi</name>
    <dbReference type="NCBI Taxonomy" id="1432052"/>
    <lineage>
        <taxon>Bacteria</taxon>
        <taxon>Bacillati</taxon>
        <taxon>Bacillota</taxon>
        <taxon>Clostridia</taxon>
        <taxon>Lachnospirales</taxon>
        <taxon>Lachnospiraceae</taxon>
        <taxon>Eisenbergiella</taxon>
    </lineage>
</organism>